<gene>
    <name evidence="1" type="ORF">DFR85_03750</name>
</gene>
<dbReference type="EMBL" id="CP029289">
    <property type="protein sequence ID" value="AWR93863.1"/>
    <property type="molecule type" value="Genomic_DNA"/>
</dbReference>
<name>A0A2U9ICX1_9CREN</name>
<proteinExistence type="predicted"/>
<sequence length="184" mass="21351">MCDYRLVKINRVIGETENLVLLPREYFNKLSEDIYSKVLVNDNRESLHLSKSYYYYILSQLKKLELIEDNAISFKAIIPIVINEKGIEFDNSIAYIDKNNKMLIFIDMRSSKYGCPECPVYTECVFGLRRIANSIGAKVGEIGDEGRYSKLPAKLWNTIVDEILHKYLKNLKSIKIPTFRDVPI</sequence>
<dbReference type="GeneID" id="36831240"/>
<dbReference type="OrthoDB" id="33325at2157"/>
<dbReference type="AlphaFoldDB" id="A0A2U9ICX1"/>
<dbReference type="RefSeq" id="WP_110269747.1">
    <property type="nucleotide sequence ID" value="NZ_CP029289.2"/>
</dbReference>
<dbReference type="KEGG" id="abri:DFR85_03750"/>
<keyword evidence="2" id="KW-1185">Reference proteome</keyword>
<evidence type="ECO:0000313" key="2">
    <source>
        <dbReference type="Proteomes" id="UP000248044"/>
    </source>
</evidence>
<protein>
    <submittedName>
        <fullName evidence="1">Uncharacterized protein</fullName>
    </submittedName>
</protein>
<accession>A0A2U9ICX1</accession>
<dbReference type="Proteomes" id="UP000248044">
    <property type="component" value="Chromosome"/>
</dbReference>
<reference evidence="1 2" key="1">
    <citation type="submission" date="2018-05" db="EMBL/GenBank/DDBJ databases">
        <title>Complete Genome Sequences of Extremely Thermoacidophilic, Metal-Mobilizing Type-Strain Members of the Archaeal Family Sulfolobaceae: Acidianus brierleyi DSM-1651T, Acidianus sulfidivorans DSM-18786T, Metallosphaera hakonensis DSM-7519T, and Metallosphaera prunae DSM-10039T.</title>
        <authorList>
            <person name="Counts J.A."/>
            <person name="Kelly R.M."/>
        </authorList>
    </citation>
    <scope>NUCLEOTIDE SEQUENCE [LARGE SCALE GENOMIC DNA]</scope>
    <source>
        <strain evidence="1 2">DSM 1651</strain>
    </source>
</reference>
<organism evidence="1 2">
    <name type="scientific">Acidianus brierleyi</name>
    <dbReference type="NCBI Taxonomy" id="41673"/>
    <lineage>
        <taxon>Archaea</taxon>
        <taxon>Thermoproteota</taxon>
        <taxon>Thermoprotei</taxon>
        <taxon>Sulfolobales</taxon>
        <taxon>Sulfolobaceae</taxon>
        <taxon>Acidianus</taxon>
    </lineage>
</organism>
<evidence type="ECO:0000313" key="1">
    <source>
        <dbReference type="EMBL" id="AWR93863.1"/>
    </source>
</evidence>